<sequence>MEKKRIIRQLLPVEEEAEIPVLPQEIVVEILSRLPIKSLCKFRCVSKQWLSLMSDPLLAKSHLKKTIRNDCFYSQRKRVLISSHNLYSLEYASIGRFDENLVALELDYPLKDASNGLAELIDSARDGSLYCERSEEEDDEFPVMVKLNLPCCVNQRNWVDILGSCNGLVCISPDEDTLYLFNPSTRESKRIPDPPSSFAPDDLSVNGFGYDLVNDDYKVVKVGCGNVFVYSLRRDSWRMVCSFPYDDNVYEPGVHLNGAVHWMASYGDGADYRCVVAAFSLEEEVISDLPAPDIVDTSFEFMVGVLNGCLCVLHSRNQMHNDFWVMTEYGMGETWTKLTLSLSYICMKPLCLAQKGEALLEVDGKLLLYNLEDEVIGGGCYMEDYRGGGDGYEDMGCSRSYHSFDEIYVIRGRCISVFTSPRIEALVIGISESTKKELAFKAVVEIECRGELARVHKVTKVDEIEVVIHGVEASPNGGISLLDMAEASHSCGTSANE</sequence>
<dbReference type="Pfam" id="PF07734">
    <property type="entry name" value="FBA_1"/>
    <property type="match status" value="1"/>
</dbReference>
<dbReference type="InterPro" id="IPR001810">
    <property type="entry name" value="F-box_dom"/>
</dbReference>
<feature type="domain" description="F-box" evidence="1">
    <location>
        <begin position="16"/>
        <end position="66"/>
    </location>
</feature>
<dbReference type="PROSITE" id="PS50181">
    <property type="entry name" value="FBOX"/>
    <property type="match status" value="1"/>
</dbReference>
<dbReference type="InterPro" id="IPR050796">
    <property type="entry name" value="SCF_F-box_component"/>
</dbReference>
<dbReference type="NCBIfam" id="TIGR01640">
    <property type="entry name" value="F_box_assoc_1"/>
    <property type="match status" value="1"/>
</dbReference>
<dbReference type="InterPro" id="IPR017451">
    <property type="entry name" value="F-box-assoc_interact_dom"/>
</dbReference>
<dbReference type="Gene3D" id="1.20.1280.50">
    <property type="match status" value="1"/>
</dbReference>
<dbReference type="Pfam" id="PF00646">
    <property type="entry name" value="F-box"/>
    <property type="match status" value="1"/>
</dbReference>
<dbReference type="PANTHER" id="PTHR31672">
    <property type="entry name" value="BNACNNG10540D PROTEIN"/>
    <property type="match status" value="1"/>
</dbReference>
<dbReference type="Proteomes" id="UP001396334">
    <property type="component" value="Unassembled WGS sequence"/>
</dbReference>
<evidence type="ECO:0000259" key="1">
    <source>
        <dbReference type="PROSITE" id="PS50181"/>
    </source>
</evidence>
<evidence type="ECO:0000313" key="3">
    <source>
        <dbReference type="Proteomes" id="UP001396334"/>
    </source>
</evidence>
<protein>
    <recommendedName>
        <fullName evidence="1">F-box domain-containing protein</fullName>
    </recommendedName>
</protein>
<dbReference type="InterPro" id="IPR011043">
    <property type="entry name" value="Gal_Oxase/kelch_b-propeller"/>
</dbReference>
<dbReference type="InterPro" id="IPR036047">
    <property type="entry name" value="F-box-like_dom_sf"/>
</dbReference>
<gene>
    <name evidence="2" type="ORF">V6N11_018478</name>
</gene>
<dbReference type="EMBL" id="JBBPBN010000008">
    <property type="protein sequence ID" value="KAK9033445.1"/>
    <property type="molecule type" value="Genomic_DNA"/>
</dbReference>
<accession>A0ABR2T7J0</accession>
<organism evidence="2 3">
    <name type="scientific">Hibiscus sabdariffa</name>
    <name type="common">roselle</name>
    <dbReference type="NCBI Taxonomy" id="183260"/>
    <lineage>
        <taxon>Eukaryota</taxon>
        <taxon>Viridiplantae</taxon>
        <taxon>Streptophyta</taxon>
        <taxon>Embryophyta</taxon>
        <taxon>Tracheophyta</taxon>
        <taxon>Spermatophyta</taxon>
        <taxon>Magnoliopsida</taxon>
        <taxon>eudicotyledons</taxon>
        <taxon>Gunneridae</taxon>
        <taxon>Pentapetalae</taxon>
        <taxon>rosids</taxon>
        <taxon>malvids</taxon>
        <taxon>Malvales</taxon>
        <taxon>Malvaceae</taxon>
        <taxon>Malvoideae</taxon>
        <taxon>Hibiscus</taxon>
    </lineage>
</organism>
<evidence type="ECO:0000313" key="2">
    <source>
        <dbReference type="EMBL" id="KAK9033445.1"/>
    </source>
</evidence>
<dbReference type="SUPFAM" id="SSF81383">
    <property type="entry name" value="F-box domain"/>
    <property type="match status" value="1"/>
</dbReference>
<comment type="caution">
    <text evidence="2">The sequence shown here is derived from an EMBL/GenBank/DDBJ whole genome shotgun (WGS) entry which is preliminary data.</text>
</comment>
<reference evidence="2 3" key="1">
    <citation type="journal article" date="2024" name="G3 (Bethesda)">
        <title>Genome assembly of Hibiscus sabdariffa L. provides insights into metabolisms of medicinal natural products.</title>
        <authorList>
            <person name="Kim T."/>
        </authorList>
    </citation>
    <scope>NUCLEOTIDE SEQUENCE [LARGE SCALE GENOMIC DNA]</scope>
    <source>
        <strain evidence="2">TK-2024</strain>
        <tissue evidence="2">Old leaves</tissue>
    </source>
</reference>
<keyword evidence="3" id="KW-1185">Reference proteome</keyword>
<dbReference type="PANTHER" id="PTHR31672:SF13">
    <property type="entry name" value="F-BOX PROTEIN CPR30-LIKE"/>
    <property type="match status" value="1"/>
</dbReference>
<dbReference type="SUPFAM" id="SSF50965">
    <property type="entry name" value="Galactose oxidase, central domain"/>
    <property type="match status" value="1"/>
</dbReference>
<proteinExistence type="predicted"/>
<dbReference type="SMART" id="SM00256">
    <property type="entry name" value="FBOX"/>
    <property type="match status" value="1"/>
</dbReference>
<dbReference type="CDD" id="cd22157">
    <property type="entry name" value="F-box_AtFBW1-like"/>
    <property type="match status" value="1"/>
</dbReference>
<dbReference type="InterPro" id="IPR006527">
    <property type="entry name" value="F-box-assoc_dom_typ1"/>
</dbReference>
<name>A0ABR2T7J0_9ROSI</name>